<proteinExistence type="predicted"/>
<dbReference type="SMART" id="SM00563">
    <property type="entry name" value="PlsC"/>
    <property type="match status" value="1"/>
</dbReference>
<organism evidence="2 3">
    <name type="scientific">Duncaniella muris</name>
    <dbReference type="NCBI Taxonomy" id="2094150"/>
    <lineage>
        <taxon>Bacteria</taxon>
        <taxon>Pseudomonadati</taxon>
        <taxon>Bacteroidota</taxon>
        <taxon>Bacteroidia</taxon>
        <taxon>Bacteroidales</taxon>
        <taxon>Muribaculaceae</taxon>
        <taxon>Duncaniella</taxon>
    </lineage>
</organism>
<sequence length="285" mass="32127">MSVQPSVMKIDLDEVLRQRVSAYYPFIPRWVIRKLENYICQDGLNKLLQNNASLDGVDFCRGVIGDLGVRYNVHGSLPASDSRVVIVSNHPLGGLDGMILADMVSSQYGGRKDIRFVVNDLLDFVTPLRNIFVGVNKHGDQSRSAAAQIDEAFASDMPVIMFPAGLVSRKRDDGTISDLQWHKMVVNKAILHKRNVIPVYFSGHNSHFFYKFARLRVCLGLKFNIEMICLPREIFKSAGSIFDIHIGKTVPWTDLRGGKNSQAQAEELRRAVYKLCDKTDRCQPE</sequence>
<evidence type="ECO:0000259" key="1">
    <source>
        <dbReference type="SMART" id="SM00563"/>
    </source>
</evidence>
<dbReference type="InterPro" id="IPR045746">
    <property type="entry name" value="ACT14924-like_Acyltransf_dom"/>
</dbReference>
<evidence type="ECO:0000313" key="2">
    <source>
        <dbReference type="EMBL" id="PWB01694.1"/>
    </source>
</evidence>
<reference evidence="3" key="1">
    <citation type="submission" date="2018-02" db="EMBL/GenBank/DDBJ databases">
        <authorList>
            <person name="Clavel T."/>
            <person name="Strowig T."/>
        </authorList>
    </citation>
    <scope>NUCLEOTIDE SEQUENCE [LARGE SCALE GENOMIC DNA]</scope>
    <source>
        <strain evidence="3">DSM 103720</strain>
    </source>
</reference>
<gene>
    <name evidence="2" type="ORF">C5O23_09095</name>
</gene>
<accession>A0A2V1INL5</accession>
<dbReference type="GO" id="GO:0016746">
    <property type="term" value="F:acyltransferase activity"/>
    <property type="evidence" value="ECO:0007669"/>
    <property type="project" value="UniProtKB-KW"/>
</dbReference>
<dbReference type="SUPFAM" id="SSF69593">
    <property type="entry name" value="Glycerol-3-phosphate (1)-acyltransferase"/>
    <property type="match status" value="1"/>
</dbReference>
<name>A0A2V1INL5_9BACT</name>
<comment type="caution">
    <text evidence="2">The sequence shown here is derived from an EMBL/GenBank/DDBJ whole genome shotgun (WGS) entry which is preliminary data.</text>
</comment>
<dbReference type="EMBL" id="PUEC01000019">
    <property type="protein sequence ID" value="PWB01694.1"/>
    <property type="molecule type" value="Genomic_DNA"/>
</dbReference>
<keyword evidence="2" id="KW-0808">Transferase</keyword>
<dbReference type="Pfam" id="PF19576">
    <property type="entry name" value="Acyltransf_2"/>
    <property type="match status" value="1"/>
</dbReference>
<protein>
    <submittedName>
        <fullName evidence="2">Glycerol acyltransferase</fullName>
    </submittedName>
</protein>
<dbReference type="Proteomes" id="UP000244905">
    <property type="component" value="Unassembled WGS sequence"/>
</dbReference>
<dbReference type="AlphaFoldDB" id="A0A2V1INL5"/>
<feature type="domain" description="Phospholipid/glycerol acyltransferase" evidence="1">
    <location>
        <begin position="84"/>
        <end position="204"/>
    </location>
</feature>
<dbReference type="InterPro" id="IPR002123">
    <property type="entry name" value="Plipid/glycerol_acylTrfase"/>
</dbReference>
<evidence type="ECO:0000313" key="3">
    <source>
        <dbReference type="Proteomes" id="UP000244905"/>
    </source>
</evidence>
<keyword evidence="3" id="KW-1185">Reference proteome</keyword>
<keyword evidence="2" id="KW-0012">Acyltransferase</keyword>